<proteinExistence type="predicted"/>
<comment type="caution">
    <text evidence="1">The sequence shown here is derived from an EMBL/GenBank/DDBJ whole genome shotgun (WGS) entry which is preliminary data.</text>
</comment>
<accession>A0A4R5YHI1</accession>
<protein>
    <submittedName>
        <fullName evidence="1">Uncharacterized protein</fullName>
    </submittedName>
</protein>
<sequence>MATDETLEHLTAFQERMNAMPKRRAELIADARAAGHSWPTIGRALGMSHVGAMKAATVKD</sequence>
<dbReference type="EMBL" id="SMZX01000002">
    <property type="protein sequence ID" value="TDL43848.1"/>
    <property type="molecule type" value="Genomic_DNA"/>
</dbReference>
<dbReference type="AlphaFoldDB" id="A0A4R5YHI1"/>
<name>A0A4R5YHI1_9MICO</name>
<dbReference type="RefSeq" id="WP_133399849.1">
    <property type="nucleotide sequence ID" value="NZ_SMZX01000002.1"/>
</dbReference>
<dbReference type="Proteomes" id="UP000295633">
    <property type="component" value="Unassembled WGS sequence"/>
</dbReference>
<reference evidence="1 2" key="1">
    <citation type="submission" date="2019-03" db="EMBL/GenBank/DDBJ databases">
        <title>Genome Sequencing and Assembly of Various Microbes Isolated from Partially Reclaimed Soil and Acid Mine Drainage (AMD) Site.</title>
        <authorList>
            <person name="Steinbock B."/>
            <person name="Bechtold R."/>
            <person name="Sevigny J.L."/>
            <person name="Thomas D."/>
            <person name="Cuthill L.R."/>
            <person name="Aveiro Johannsen E.J."/>
            <person name="Thomas K."/>
            <person name="Ghosh A."/>
        </authorList>
    </citation>
    <scope>NUCLEOTIDE SEQUENCE [LARGE SCALE GENOMIC DNA]</scope>
    <source>
        <strain evidence="1 2">F-B2</strain>
    </source>
</reference>
<evidence type="ECO:0000313" key="1">
    <source>
        <dbReference type="EMBL" id="TDL43848.1"/>
    </source>
</evidence>
<evidence type="ECO:0000313" key="2">
    <source>
        <dbReference type="Proteomes" id="UP000295633"/>
    </source>
</evidence>
<gene>
    <name evidence="1" type="ORF">E2R54_11705</name>
</gene>
<organism evidence="1 2">
    <name type="scientific">Microbacterium oleivorans</name>
    <dbReference type="NCBI Taxonomy" id="273677"/>
    <lineage>
        <taxon>Bacteria</taxon>
        <taxon>Bacillati</taxon>
        <taxon>Actinomycetota</taxon>
        <taxon>Actinomycetes</taxon>
        <taxon>Micrococcales</taxon>
        <taxon>Microbacteriaceae</taxon>
        <taxon>Microbacterium</taxon>
    </lineage>
</organism>